<accession>A0A518DNL2</accession>
<dbReference type="Pfam" id="PF07691">
    <property type="entry name" value="PA14"/>
    <property type="match status" value="1"/>
</dbReference>
<feature type="domain" description="Cytochrome c" evidence="6">
    <location>
        <begin position="148"/>
        <end position="231"/>
    </location>
</feature>
<evidence type="ECO:0000313" key="8">
    <source>
        <dbReference type="EMBL" id="QDU93427.1"/>
    </source>
</evidence>
<sequence precursor="true">MTVLGFVRSSLVRYGCLAFALLAAGGAVEAAHPLVPGFERFYWSDDSDAQAGGRLLLTELNCTSCHAPAKGDLSPKPAPLLHQVSGRVRPEWLQAFLADPQGVKPGATMPNLFAGLPAEEKQHRIDALTQYLFSLGPGKPEQTLAAIGSRERGEHTFHTVGCVACHNPRTAGAPQLPTSVPLGDLEAKYTLPSLASFLREPHRVRPGGRMPSLNLSSSDASDIAAYLLPRIPEQAGLAYAYYEGSWTNLPDFDGLTPVAAGAAEKIDVSLKKRGDRFALRFEGSLTVDAPGNYRFWTKSDDGSRLLVDGKIIVNNDGVHAPAEKTGEVKLEPGRHLVVVEYFENAGGEELAADFQPPGGKRQPLHAALSAPQPTAEELPPITFTAQPELVAEGRRLFQTTGCASCHQQQETPDAAALVSQLTAPALVDLDAAKGCLATTAVKGVPSWSLSDRQRTALATAVQEATPAAAELLPQQKIAVAMTRFNCYACHARDKIGGIEQERLEYFTTTQPEMGTEGSIPPGLDLVGGKLTRKWLDSILAHGAKDRPYMLTQMPNFGAANVGQLAPVLEKLDVMEPLPELAVAPDEARKAGRSMVGEKGFGCIKCHTFGPFKATGVQSIDMTVMHERLREDWFRRYLAEPQQFRRGTRMPSAWPPPPNPSLLADILGGDSELQILSVWKYLADGKRARTPLGLYNNTNELLPLGEAVIYRNFIEGVSPRGIAVGYPEETHIAWDADQLALRLMWKGAFIDANRHWSGRGQGFQPPLGQEVIKLPPGPALAILATPETAWPLGELKPQGYQFQGYSLSDDQRPTFLYKVNGIEVAEFPNPEQTPAGSQLVRTLTCTAEHPPQHVYFRAATGQIEALDDGSYRIGEGLTTRITAPGKPILRESKGSQELLLPVEFQNGKAVIVQTFSW</sequence>
<gene>
    <name evidence="8" type="ORF">Pla8534_12070</name>
</gene>
<dbReference type="AlphaFoldDB" id="A0A518DNL2"/>
<evidence type="ECO:0000259" key="7">
    <source>
        <dbReference type="PROSITE" id="PS51820"/>
    </source>
</evidence>
<dbReference type="InterPro" id="IPR037524">
    <property type="entry name" value="PA14/GLEYA"/>
</dbReference>
<dbReference type="PROSITE" id="PS51820">
    <property type="entry name" value="PA14"/>
    <property type="match status" value="1"/>
</dbReference>
<dbReference type="Gene3D" id="1.10.760.10">
    <property type="entry name" value="Cytochrome c-like domain"/>
    <property type="match status" value="4"/>
</dbReference>
<evidence type="ECO:0000259" key="6">
    <source>
        <dbReference type="PROSITE" id="PS51007"/>
    </source>
</evidence>
<feature type="domain" description="PA14" evidence="7">
    <location>
        <begin position="232"/>
        <end position="368"/>
    </location>
</feature>
<evidence type="ECO:0000313" key="9">
    <source>
        <dbReference type="Proteomes" id="UP000317648"/>
    </source>
</evidence>
<keyword evidence="9" id="KW-1185">Reference proteome</keyword>
<dbReference type="Proteomes" id="UP000317648">
    <property type="component" value="Chromosome"/>
</dbReference>
<feature type="chain" id="PRO_5021778839" evidence="5">
    <location>
        <begin position="31"/>
        <end position="916"/>
    </location>
</feature>
<protein>
    <submittedName>
        <fullName evidence="8">Cytochrome c</fullName>
    </submittedName>
</protein>
<keyword evidence="2 4" id="KW-0479">Metal-binding</keyword>
<dbReference type="GO" id="GO:0046872">
    <property type="term" value="F:metal ion binding"/>
    <property type="evidence" value="ECO:0007669"/>
    <property type="project" value="UniProtKB-KW"/>
</dbReference>
<keyword evidence="1 4" id="KW-0349">Heme</keyword>
<dbReference type="EMBL" id="CP036433">
    <property type="protein sequence ID" value="QDU93427.1"/>
    <property type="molecule type" value="Genomic_DNA"/>
</dbReference>
<feature type="domain" description="Cytochrome c" evidence="6">
    <location>
        <begin position="388"/>
        <end position="465"/>
    </location>
</feature>
<dbReference type="PANTHER" id="PTHR33546:SF1">
    <property type="entry name" value="LARGE, MULTIFUNCTIONAL SECRETED PROTEIN"/>
    <property type="match status" value="1"/>
</dbReference>
<dbReference type="InterPro" id="IPR011658">
    <property type="entry name" value="PA14_dom"/>
</dbReference>
<feature type="domain" description="Cytochrome c" evidence="6">
    <location>
        <begin position="47"/>
        <end position="136"/>
    </location>
</feature>
<evidence type="ECO:0000256" key="3">
    <source>
        <dbReference type="ARBA" id="ARBA00023004"/>
    </source>
</evidence>
<dbReference type="GO" id="GO:0009055">
    <property type="term" value="F:electron transfer activity"/>
    <property type="evidence" value="ECO:0007669"/>
    <property type="project" value="InterPro"/>
</dbReference>
<feature type="signal peptide" evidence="5">
    <location>
        <begin position="1"/>
        <end position="30"/>
    </location>
</feature>
<dbReference type="PANTHER" id="PTHR33546">
    <property type="entry name" value="LARGE, MULTIFUNCTIONAL SECRETED PROTEIN-RELATED"/>
    <property type="match status" value="1"/>
</dbReference>
<dbReference type="SUPFAM" id="SSF46626">
    <property type="entry name" value="Cytochrome c"/>
    <property type="match status" value="4"/>
</dbReference>
<dbReference type="RefSeq" id="WP_145050222.1">
    <property type="nucleotide sequence ID" value="NZ_CP036433.1"/>
</dbReference>
<dbReference type="InterPro" id="IPR036909">
    <property type="entry name" value="Cyt_c-like_dom_sf"/>
</dbReference>
<dbReference type="PROSITE" id="PS51007">
    <property type="entry name" value="CYTC"/>
    <property type="match status" value="3"/>
</dbReference>
<dbReference type="SUPFAM" id="SSF56988">
    <property type="entry name" value="Anthrax protective antigen"/>
    <property type="match status" value="1"/>
</dbReference>
<evidence type="ECO:0000256" key="2">
    <source>
        <dbReference type="ARBA" id="ARBA00022723"/>
    </source>
</evidence>
<dbReference type="Pfam" id="PF00034">
    <property type="entry name" value="Cytochrom_C"/>
    <property type="match status" value="1"/>
</dbReference>
<evidence type="ECO:0000256" key="1">
    <source>
        <dbReference type="ARBA" id="ARBA00022617"/>
    </source>
</evidence>
<dbReference type="InterPro" id="IPR009056">
    <property type="entry name" value="Cyt_c-like_dom"/>
</dbReference>
<dbReference type="OrthoDB" id="9804649at2"/>
<keyword evidence="5" id="KW-0732">Signal</keyword>
<evidence type="ECO:0000256" key="4">
    <source>
        <dbReference type="PROSITE-ProRule" id="PRU00433"/>
    </source>
</evidence>
<reference evidence="8 9" key="1">
    <citation type="submission" date="2019-02" db="EMBL/GenBank/DDBJ databases">
        <title>Deep-cultivation of Planctomycetes and their phenomic and genomic characterization uncovers novel biology.</title>
        <authorList>
            <person name="Wiegand S."/>
            <person name="Jogler M."/>
            <person name="Boedeker C."/>
            <person name="Pinto D."/>
            <person name="Vollmers J."/>
            <person name="Rivas-Marin E."/>
            <person name="Kohn T."/>
            <person name="Peeters S.H."/>
            <person name="Heuer A."/>
            <person name="Rast P."/>
            <person name="Oberbeckmann S."/>
            <person name="Bunk B."/>
            <person name="Jeske O."/>
            <person name="Meyerdierks A."/>
            <person name="Storesund J.E."/>
            <person name="Kallscheuer N."/>
            <person name="Luecker S."/>
            <person name="Lage O.M."/>
            <person name="Pohl T."/>
            <person name="Merkel B.J."/>
            <person name="Hornburger P."/>
            <person name="Mueller R.-W."/>
            <person name="Bruemmer F."/>
            <person name="Labrenz M."/>
            <person name="Spormann A.M."/>
            <person name="Op den Camp H."/>
            <person name="Overmann J."/>
            <person name="Amann R."/>
            <person name="Jetten M.S.M."/>
            <person name="Mascher T."/>
            <person name="Medema M.H."/>
            <person name="Devos D.P."/>
            <person name="Kaster A.-K."/>
            <person name="Ovreas L."/>
            <person name="Rohde M."/>
            <person name="Galperin M.Y."/>
            <person name="Jogler C."/>
        </authorList>
    </citation>
    <scope>NUCLEOTIDE SEQUENCE [LARGE SCALE GENOMIC DNA]</scope>
    <source>
        <strain evidence="8 9">Pla85_3_4</strain>
    </source>
</reference>
<keyword evidence="3 4" id="KW-0408">Iron</keyword>
<organism evidence="8 9">
    <name type="scientific">Lignipirellula cremea</name>
    <dbReference type="NCBI Taxonomy" id="2528010"/>
    <lineage>
        <taxon>Bacteria</taxon>
        <taxon>Pseudomonadati</taxon>
        <taxon>Planctomycetota</taxon>
        <taxon>Planctomycetia</taxon>
        <taxon>Pirellulales</taxon>
        <taxon>Pirellulaceae</taxon>
        <taxon>Lignipirellula</taxon>
    </lineage>
</organism>
<dbReference type="Gene3D" id="3.90.182.10">
    <property type="entry name" value="Toxin - Anthrax Protective Antigen,domain 1"/>
    <property type="match status" value="1"/>
</dbReference>
<evidence type="ECO:0000256" key="5">
    <source>
        <dbReference type="SAM" id="SignalP"/>
    </source>
</evidence>
<name>A0A518DNL2_9BACT</name>
<dbReference type="GO" id="GO:0020037">
    <property type="term" value="F:heme binding"/>
    <property type="evidence" value="ECO:0007669"/>
    <property type="project" value="InterPro"/>
</dbReference>
<dbReference type="KEGG" id="lcre:Pla8534_12070"/>
<dbReference type="SMART" id="SM00758">
    <property type="entry name" value="PA14"/>
    <property type="match status" value="1"/>
</dbReference>
<proteinExistence type="predicted"/>